<protein>
    <submittedName>
        <fullName evidence="2">Uncharacterized protein</fullName>
    </submittedName>
</protein>
<sequence>MSGHGIPHQSTKHMTRRCSISSPSPPRNPAWVALPGAAWQ</sequence>
<reference evidence="2" key="1">
    <citation type="submission" date="2012-09" db="EMBL/GenBank/DDBJ databases">
        <title>Metagenomic Characterization of a Microbial Community in Wastewater Detects High Levels of Antibiotic Resistance.</title>
        <authorList>
            <person name="Abrams M."/>
            <person name="Caldwell A."/>
            <person name="Vandaei E."/>
            <person name="Lee W."/>
            <person name="Perrott J."/>
            <person name="Khan S.Y."/>
            <person name="Ta J."/>
            <person name="Romero D."/>
            <person name="Nguyen V."/>
            <person name="Pourmand N."/>
            <person name="Ouverney C.C."/>
        </authorList>
    </citation>
    <scope>NUCLEOTIDE SEQUENCE</scope>
</reference>
<accession>L7VZS3</accession>
<feature type="region of interest" description="Disordered" evidence="1">
    <location>
        <begin position="1"/>
        <end position="40"/>
    </location>
</feature>
<dbReference type="EMBL" id="JX649907">
    <property type="protein sequence ID" value="AGC72623.1"/>
    <property type="molecule type" value="Genomic_DNA"/>
</dbReference>
<organism evidence="2">
    <name type="scientific">uncultured bacterium A1Q1_fos_1134</name>
    <dbReference type="NCBI Taxonomy" id="1256543"/>
    <lineage>
        <taxon>Bacteria</taxon>
        <taxon>environmental samples</taxon>
    </lineage>
</organism>
<evidence type="ECO:0000313" key="2">
    <source>
        <dbReference type="EMBL" id="AGC72623.1"/>
    </source>
</evidence>
<proteinExistence type="predicted"/>
<evidence type="ECO:0000256" key="1">
    <source>
        <dbReference type="SAM" id="MobiDB-lite"/>
    </source>
</evidence>
<name>L7VZS3_9BACT</name>
<dbReference type="AlphaFoldDB" id="L7VZS3"/>